<feature type="compositionally biased region" description="Polar residues" evidence="1">
    <location>
        <begin position="1"/>
        <end position="10"/>
    </location>
</feature>
<evidence type="ECO:0000313" key="3">
    <source>
        <dbReference type="Proteomes" id="UP000641386"/>
    </source>
</evidence>
<evidence type="ECO:0000256" key="1">
    <source>
        <dbReference type="SAM" id="MobiDB-lite"/>
    </source>
</evidence>
<feature type="region of interest" description="Disordered" evidence="1">
    <location>
        <begin position="1"/>
        <end position="60"/>
    </location>
</feature>
<accession>A0A919A4J0</accession>
<sequence>MRIRTSNTTPPAGPIATASHLSAAAALTTQATEHPGRRPDGGPRLRTGPPTMATAAPPEP</sequence>
<feature type="compositionally biased region" description="Low complexity" evidence="1">
    <location>
        <begin position="16"/>
        <end position="32"/>
    </location>
</feature>
<gene>
    <name evidence="2" type="ORF">GCM10014715_47940</name>
</gene>
<dbReference type="Proteomes" id="UP000641386">
    <property type="component" value="Unassembled WGS sequence"/>
</dbReference>
<feature type="compositionally biased region" description="Low complexity" evidence="1">
    <location>
        <begin position="44"/>
        <end position="60"/>
    </location>
</feature>
<dbReference type="AlphaFoldDB" id="A0A919A4J0"/>
<proteinExistence type="predicted"/>
<keyword evidence="3" id="KW-1185">Reference proteome</keyword>
<reference evidence="2" key="2">
    <citation type="submission" date="2020-09" db="EMBL/GenBank/DDBJ databases">
        <authorList>
            <person name="Sun Q."/>
            <person name="Ohkuma M."/>
        </authorList>
    </citation>
    <scope>NUCLEOTIDE SEQUENCE</scope>
    <source>
        <strain evidence="2">JCM 3302</strain>
    </source>
</reference>
<feature type="compositionally biased region" description="Basic and acidic residues" evidence="1">
    <location>
        <begin position="34"/>
        <end position="43"/>
    </location>
</feature>
<evidence type="ECO:0000313" key="2">
    <source>
        <dbReference type="EMBL" id="GHE85970.1"/>
    </source>
</evidence>
<protein>
    <submittedName>
        <fullName evidence="2">Uncharacterized protein</fullName>
    </submittedName>
</protein>
<name>A0A919A4J0_9ACTN</name>
<dbReference type="EMBL" id="BNBC01000023">
    <property type="protein sequence ID" value="GHE85970.1"/>
    <property type="molecule type" value="Genomic_DNA"/>
</dbReference>
<organism evidence="2 3">
    <name type="scientific">Streptomyces spiralis</name>
    <dbReference type="NCBI Taxonomy" id="66376"/>
    <lineage>
        <taxon>Bacteria</taxon>
        <taxon>Bacillati</taxon>
        <taxon>Actinomycetota</taxon>
        <taxon>Actinomycetes</taxon>
        <taxon>Kitasatosporales</taxon>
        <taxon>Streptomycetaceae</taxon>
        <taxon>Streptomyces</taxon>
    </lineage>
</organism>
<comment type="caution">
    <text evidence="2">The sequence shown here is derived from an EMBL/GenBank/DDBJ whole genome shotgun (WGS) entry which is preliminary data.</text>
</comment>
<reference evidence="2" key="1">
    <citation type="journal article" date="2014" name="Int. J. Syst. Evol. Microbiol.">
        <title>Complete genome sequence of Corynebacterium casei LMG S-19264T (=DSM 44701T), isolated from a smear-ripened cheese.</title>
        <authorList>
            <consortium name="US DOE Joint Genome Institute (JGI-PGF)"/>
            <person name="Walter F."/>
            <person name="Albersmeier A."/>
            <person name="Kalinowski J."/>
            <person name="Ruckert C."/>
        </authorList>
    </citation>
    <scope>NUCLEOTIDE SEQUENCE</scope>
    <source>
        <strain evidence="2">JCM 3302</strain>
    </source>
</reference>